<dbReference type="Pfam" id="PF01128">
    <property type="entry name" value="IspD"/>
    <property type="match status" value="1"/>
</dbReference>
<feature type="binding site" evidence="10">
    <location>
        <position position="255"/>
    </location>
    <ligand>
        <name>a divalent metal cation</name>
        <dbReference type="ChEBI" id="CHEBI:60240"/>
    </ligand>
</feature>
<dbReference type="HAMAP" id="MF_01520">
    <property type="entry name" value="IspDF"/>
    <property type="match status" value="1"/>
</dbReference>
<evidence type="ECO:0000256" key="7">
    <source>
        <dbReference type="ARBA" id="ARBA00023229"/>
    </source>
</evidence>
<comment type="similarity">
    <text evidence="10">In the C-terminal section; belongs to the IspF family.</text>
</comment>
<feature type="binding site" evidence="10">
    <location>
        <begin position="303"/>
        <end position="305"/>
    </location>
    <ligand>
        <name>4-CDP-2-C-methyl-D-erythritol 2-phosphate</name>
        <dbReference type="ChEBI" id="CHEBI:57919"/>
    </ligand>
</feature>
<feature type="binding site" evidence="10">
    <location>
        <position position="289"/>
    </location>
    <ligand>
        <name>a divalent metal cation</name>
        <dbReference type="ChEBI" id="CHEBI:60240"/>
    </ligand>
</feature>
<evidence type="ECO:0000256" key="4">
    <source>
        <dbReference type="ARBA" id="ARBA00022679"/>
    </source>
</evidence>
<evidence type="ECO:0000259" key="11">
    <source>
        <dbReference type="Pfam" id="PF02542"/>
    </source>
</evidence>
<dbReference type="InterPro" id="IPR018294">
    <property type="entry name" value="ISPD_synthase_CS"/>
</dbReference>
<organism evidence="12 13">
    <name type="scientific">Cryobacterium sandaracinum</name>
    <dbReference type="NCBI Taxonomy" id="1259247"/>
    <lineage>
        <taxon>Bacteria</taxon>
        <taxon>Bacillati</taxon>
        <taxon>Actinomycetota</taxon>
        <taxon>Actinomycetes</taxon>
        <taxon>Micrococcales</taxon>
        <taxon>Microbacteriaceae</taxon>
        <taxon>Cryobacterium</taxon>
    </lineage>
</organism>
<dbReference type="InterPro" id="IPR036571">
    <property type="entry name" value="MECDP_synthase_sf"/>
</dbReference>
<keyword evidence="8 10" id="KW-0456">Lyase</keyword>
<keyword evidence="5 10" id="KW-0548">Nucleotidyltransferase</keyword>
<keyword evidence="13" id="KW-1185">Reference proteome</keyword>
<comment type="pathway">
    <text evidence="10">Isoprenoid biosynthesis; isopentenyl diphosphate biosynthesis via DXP pathway; isopentenyl diphosphate from 1-deoxy-D-xylulose 5-phosphate: step 4/6.</text>
</comment>
<comment type="catalytic activity">
    <reaction evidence="10">
        <text>4-CDP-2-C-methyl-D-erythritol 2-phosphate = 2-C-methyl-D-erythritol 2,4-cyclic diphosphate + CMP</text>
        <dbReference type="Rhea" id="RHEA:23864"/>
        <dbReference type="ChEBI" id="CHEBI:57919"/>
        <dbReference type="ChEBI" id="CHEBI:58483"/>
        <dbReference type="ChEBI" id="CHEBI:60377"/>
        <dbReference type="EC" id="4.6.1.12"/>
    </reaction>
</comment>
<gene>
    <name evidence="10" type="primary">ispDF</name>
    <name evidence="12" type="ORF">E3T25_09535</name>
</gene>
<comment type="similarity">
    <text evidence="10">In the N-terminal section; belongs to the IspD/TarI cytidylyltransferase family. IspD subfamily.</text>
</comment>
<evidence type="ECO:0000313" key="13">
    <source>
        <dbReference type="Proteomes" id="UP000297851"/>
    </source>
</evidence>
<reference evidence="12 13" key="1">
    <citation type="submission" date="2019-03" db="EMBL/GenBank/DDBJ databases">
        <title>Genomics of glacier-inhabiting Cryobacterium strains.</title>
        <authorList>
            <person name="Liu Q."/>
            <person name="Xin Y.-H."/>
        </authorList>
    </citation>
    <scope>NUCLEOTIDE SEQUENCE [LARGE SCALE GENOMIC DNA]</scope>
    <source>
        <strain evidence="12 13">TMT2-16</strain>
    </source>
</reference>
<keyword evidence="4 10" id="KW-0808">Transferase</keyword>
<feature type="site" description="Positions MEP for the nucleophilic attack" evidence="10">
    <location>
        <position position="218"/>
    </location>
</feature>
<feature type="site" description="Transition state stabilizer" evidence="10">
    <location>
        <position position="21"/>
    </location>
</feature>
<dbReference type="SUPFAM" id="SSF53448">
    <property type="entry name" value="Nucleotide-diphospho-sugar transferases"/>
    <property type="match status" value="1"/>
</dbReference>
<dbReference type="InterPro" id="IPR034683">
    <property type="entry name" value="IspD/TarI"/>
</dbReference>
<dbReference type="Gene3D" id="3.30.1330.50">
    <property type="entry name" value="2-C-methyl-D-erythritol 2,4-cyclodiphosphate synthase"/>
    <property type="match status" value="1"/>
</dbReference>
<feature type="site" description="Transition state stabilizer" evidence="10">
    <location>
        <position position="28"/>
    </location>
</feature>
<evidence type="ECO:0000256" key="6">
    <source>
        <dbReference type="ARBA" id="ARBA00022723"/>
    </source>
</evidence>
<evidence type="ECO:0000256" key="1">
    <source>
        <dbReference type="ARBA" id="ARBA00001282"/>
    </source>
</evidence>
<sequence>MTETPAPQVAVIVVAAGSGSRLGHAEPKAFVSLAGRTLLERALASVFGMRDPVQVIVVAPATHLAHARRVASRAGGAASVDVVAGGATRQESVNRGLAALHPGVRTVLVHDAARALTPAALCDAVVDAVQSTGHGIVPGLAVVDTIKKISAAGEILGTVDRAALSAVQTPQGFPREMLTAAAAAASAGSSLAATDDAGVVAAAGYPVSVIAGDPLAFKITTLWDLGRAEALLGARVPAQSAPRTDTAPRVGTGLDVHAFDDDSELWLAGLHWPGERGLSGHSDGDAAVHAICDALLCAAGLGDIGGVFGTSDPRLVGAHGDVFLGETLRLLAAAGFRVGNVTVQIIGNRPKLNTRRAEAEALLGSLLKAPVAVSATTTDALGFTGRGEGLAAIATALILPEPPADPDLSWEA</sequence>
<protein>
    <recommendedName>
        <fullName evidence="10">Bifunctional enzyme IspD/IspF</fullName>
    </recommendedName>
    <domain>
        <recommendedName>
            <fullName evidence="10">2-C-methyl-D-erythritol 4-phosphate cytidylyltransferase</fullName>
            <ecNumber evidence="10">2.7.7.60</ecNumber>
        </recommendedName>
        <alternativeName>
            <fullName evidence="10">4-diphosphocytidyl-2C-methyl-D-erythritol synthase</fullName>
        </alternativeName>
        <alternativeName>
            <fullName evidence="10">MEP cytidylyltransferase</fullName>
            <shortName evidence="10">MCT</shortName>
        </alternativeName>
    </domain>
    <domain>
        <recommendedName>
            <fullName evidence="10">2-C-methyl-D-erythritol 2,4-cyclodiphosphate synthase</fullName>
            <shortName evidence="10">MECDP-synthase</shortName>
            <shortName evidence="10">MECPP-synthase</shortName>
            <shortName evidence="10">MECPS</shortName>
            <ecNumber evidence="10">4.6.1.12</ecNumber>
        </recommendedName>
    </domain>
</protein>
<comment type="similarity">
    <text evidence="3">Belongs to the IspD/TarI cytidylyltransferase family. IspD subfamily.</text>
</comment>
<dbReference type="SUPFAM" id="SSF69765">
    <property type="entry name" value="IpsF-like"/>
    <property type="match status" value="1"/>
</dbReference>
<dbReference type="GO" id="GO:0008685">
    <property type="term" value="F:2-C-methyl-D-erythritol 2,4-cyclodiphosphate synthase activity"/>
    <property type="evidence" value="ECO:0007669"/>
    <property type="project" value="UniProtKB-EC"/>
</dbReference>
<comment type="cofactor">
    <cofactor evidence="10">
        <name>a divalent metal cation</name>
        <dbReference type="ChEBI" id="CHEBI:60240"/>
    </cofactor>
</comment>
<dbReference type="CDD" id="cd02516">
    <property type="entry name" value="CDP-ME_synthetase"/>
    <property type="match status" value="1"/>
</dbReference>
<comment type="caution">
    <text evidence="12">The sequence shown here is derived from an EMBL/GenBank/DDBJ whole genome shotgun (WGS) entry which is preliminary data.</text>
</comment>
<dbReference type="InterPro" id="IPR003526">
    <property type="entry name" value="MECDP_synthase"/>
</dbReference>
<dbReference type="HAMAP" id="MF_00107">
    <property type="entry name" value="IspF"/>
    <property type="match status" value="1"/>
</dbReference>
<comment type="function">
    <text evidence="10">Bifunctional enzyme that catalyzes the formation of 4-diphosphocytidyl-2-C-methyl-D-erythritol from CTP and 2-C-methyl-D-erythritol 4-phosphate (MEP) (IspD), and catalyzes the conversion of 4-diphosphocytidyl-2-C-methyl-D-erythritol 2-phosphate (CDP-ME2P) to 2-C-methyl-D-erythritol 2,4-cyclodiphosphate (ME-CPP) with a corresponding release of cytidine 5-monophosphate (CMP) (IspF).</text>
</comment>
<dbReference type="PROSITE" id="PS01295">
    <property type="entry name" value="ISPD"/>
    <property type="match status" value="1"/>
</dbReference>
<feature type="site" description="Transition state stabilizer" evidence="10">
    <location>
        <position position="281"/>
    </location>
</feature>
<dbReference type="EC" id="2.7.7.60" evidence="10"/>
<keyword evidence="7 10" id="KW-0414">Isoprene biosynthesis</keyword>
<dbReference type="HAMAP" id="MF_00108">
    <property type="entry name" value="IspD"/>
    <property type="match status" value="1"/>
</dbReference>
<dbReference type="PANTHER" id="PTHR43181">
    <property type="entry name" value="2-C-METHYL-D-ERYTHRITOL 2,4-CYCLODIPHOSPHATE SYNTHASE, CHLOROPLASTIC"/>
    <property type="match status" value="1"/>
</dbReference>
<feature type="region of interest" description="2-C-methyl-D-erythritol 2,4-cyclodiphosphate synthase" evidence="10">
    <location>
        <begin position="249"/>
        <end position="412"/>
    </location>
</feature>
<dbReference type="InterPro" id="IPR026596">
    <property type="entry name" value="IspD/F"/>
</dbReference>
<feature type="binding site" evidence="10">
    <location>
        <begin position="255"/>
        <end position="257"/>
    </location>
    <ligand>
        <name>4-CDP-2-C-methyl-D-erythritol 2-phosphate</name>
        <dbReference type="ChEBI" id="CHEBI:57919"/>
    </ligand>
</feature>
<accession>A0ABY2JBC2</accession>
<evidence type="ECO:0000256" key="2">
    <source>
        <dbReference type="ARBA" id="ARBA00004787"/>
    </source>
</evidence>
<dbReference type="InterPro" id="IPR001228">
    <property type="entry name" value="IspD"/>
</dbReference>
<dbReference type="InterPro" id="IPR029044">
    <property type="entry name" value="Nucleotide-diphossugar_trans"/>
</dbReference>
<keyword evidence="6 10" id="KW-0479">Metal-binding</keyword>
<evidence type="ECO:0000313" key="12">
    <source>
        <dbReference type="EMBL" id="TFD02243.1"/>
    </source>
</evidence>
<dbReference type="CDD" id="cd00554">
    <property type="entry name" value="MECDP_synthase"/>
    <property type="match status" value="1"/>
</dbReference>
<dbReference type="EC" id="4.6.1.12" evidence="10"/>
<dbReference type="Gene3D" id="3.90.550.10">
    <property type="entry name" value="Spore Coat Polysaccharide Biosynthesis Protein SpsA, Chain A"/>
    <property type="match status" value="1"/>
</dbReference>
<feature type="domain" description="2-C-methyl-D-erythritol 2,4-cyclodiphosphate synthase" evidence="11">
    <location>
        <begin position="249"/>
        <end position="398"/>
    </location>
</feature>
<dbReference type="Pfam" id="PF02542">
    <property type="entry name" value="YgbB"/>
    <property type="match status" value="1"/>
</dbReference>
<evidence type="ECO:0000256" key="5">
    <source>
        <dbReference type="ARBA" id="ARBA00022695"/>
    </source>
</evidence>
<feature type="site" description="Positions MEP for the nucleophilic attack" evidence="10">
    <location>
        <position position="161"/>
    </location>
</feature>
<feature type="binding site" evidence="10">
    <location>
        <position position="383"/>
    </location>
    <ligand>
        <name>4-CDP-2-C-methyl-D-erythritol 2-phosphate</name>
        <dbReference type="ChEBI" id="CHEBI:57919"/>
    </ligand>
</feature>
<comment type="caution">
    <text evidence="10">Lacks conserved residue(s) required for the propagation of feature annotation.</text>
</comment>
<dbReference type="NCBIfam" id="TIGR00151">
    <property type="entry name" value="ispF"/>
    <property type="match status" value="1"/>
</dbReference>
<dbReference type="NCBIfam" id="TIGR00453">
    <property type="entry name" value="ispD"/>
    <property type="match status" value="1"/>
</dbReference>
<feature type="binding site" evidence="10">
    <location>
        <position position="257"/>
    </location>
    <ligand>
        <name>a divalent metal cation</name>
        <dbReference type="ChEBI" id="CHEBI:60240"/>
    </ligand>
</feature>
<name>A0ABY2JBC2_9MICO</name>
<comment type="catalytic activity">
    <reaction evidence="1 10">
        <text>2-C-methyl-D-erythritol 4-phosphate + CTP + H(+) = 4-CDP-2-C-methyl-D-erythritol + diphosphate</text>
        <dbReference type="Rhea" id="RHEA:13429"/>
        <dbReference type="ChEBI" id="CHEBI:15378"/>
        <dbReference type="ChEBI" id="CHEBI:33019"/>
        <dbReference type="ChEBI" id="CHEBI:37563"/>
        <dbReference type="ChEBI" id="CHEBI:57823"/>
        <dbReference type="ChEBI" id="CHEBI:58262"/>
        <dbReference type="EC" id="2.7.7.60"/>
    </reaction>
</comment>
<dbReference type="PANTHER" id="PTHR43181:SF1">
    <property type="entry name" value="2-C-METHYL-D-ERYTHRITOL 2,4-CYCLODIPHOSPHATE SYNTHASE, CHLOROPLASTIC"/>
    <property type="match status" value="1"/>
</dbReference>
<feature type="region of interest" description="2-C-methyl-D-erythritol 4-phosphate cytidylyltransferase" evidence="10">
    <location>
        <begin position="1"/>
        <end position="248"/>
    </location>
</feature>
<feature type="binding site" evidence="10">
    <location>
        <position position="386"/>
    </location>
    <ligand>
        <name>4-CDP-2-C-methyl-D-erythritol 2-phosphate</name>
        <dbReference type="ChEBI" id="CHEBI:57919"/>
    </ligand>
</feature>
<feature type="site" description="Transition state stabilizer" evidence="10">
    <location>
        <position position="377"/>
    </location>
</feature>
<proteinExistence type="inferred from homology"/>
<keyword evidence="9 10" id="KW-0511">Multifunctional enzyme</keyword>
<feature type="binding site" evidence="10">
    <location>
        <begin position="281"/>
        <end position="282"/>
    </location>
    <ligand>
        <name>4-CDP-2-C-methyl-D-erythritol 2-phosphate</name>
        <dbReference type="ChEBI" id="CHEBI:57919"/>
    </ligand>
</feature>
<dbReference type="EMBL" id="SOGO01000026">
    <property type="protein sequence ID" value="TFD02243.1"/>
    <property type="molecule type" value="Genomic_DNA"/>
</dbReference>
<evidence type="ECO:0000256" key="9">
    <source>
        <dbReference type="ARBA" id="ARBA00023268"/>
    </source>
</evidence>
<comment type="pathway">
    <text evidence="2 10">Isoprenoid biosynthesis; isopentenyl diphosphate biosynthesis via DXP pathway; isopentenyl diphosphate from 1-deoxy-D-xylulose 5-phosphate: step 2/6.</text>
</comment>
<dbReference type="Proteomes" id="UP000297851">
    <property type="component" value="Unassembled WGS sequence"/>
</dbReference>
<feature type="binding site" evidence="10">
    <location>
        <begin position="376"/>
        <end position="379"/>
    </location>
    <ligand>
        <name>4-CDP-2-C-methyl-D-erythritol 2-phosphate</name>
        <dbReference type="ChEBI" id="CHEBI:57919"/>
    </ligand>
</feature>
<evidence type="ECO:0000256" key="10">
    <source>
        <dbReference type="HAMAP-Rule" id="MF_01520"/>
    </source>
</evidence>
<dbReference type="RefSeq" id="WP_104100143.1">
    <property type="nucleotide sequence ID" value="NZ_SOGO01000026.1"/>
</dbReference>
<evidence type="ECO:0000256" key="3">
    <source>
        <dbReference type="ARBA" id="ARBA00009789"/>
    </source>
</evidence>
<evidence type="ECO:0000256" key="8">
    <source>
        <dbReference type="ARBA" id="ARBA00023239"/>
    </source>
</evidence>